<reference evidence="1" key="1">
    <citation type="journal article" date="2015" name="Nature">
        <title>Complex archaea that bridge the gap between prokaryotes and eukaryotes.</title>
        <authorList>
            <person name="Spang A."/>
            <person name="Saw J.H."/>
            <person name="Jorgensen S.L."/>
            <person name="Zaremba-Niedzwiedzka K."/>
            <person name="Martijn J."/>
            <person name="Lind A.E."/>
            <person name="van Eijk R."/>
            <person name="Schleper C."/>
            <person name="Guy L."/>
            <person name="Ettema T.J."/>
        </authorList>
    </citation>
    <scope>NUCLEOTIDE SEQUENCE</scope>
</reference>
<proteinExistence type="predicted"/>
<protein>
    <submittedName>
        <fullName evidence="1">Uncharacterized protein</fullName>
    </submittedName>
</protein>
<dbReference type="AlphaFoldDB" id="A0A0F9GRV9"/>
<sequence>VRVLLGAEVVENQSPPTAEIIRNHSAKAVGAPY</sequence>
<gene>
    <name evidence="1" type="ORF">LCGC14_1875540</name>
</gene>
<name>A0A0F9GRV9_9ZZZZ</name>
<organism evidence="1">
    <name type="scientific">marine sediment metagenome</name>
    <dbReference type="NCBI Taxonomy" id="412755"/>
    <lineage>
        <taxon>unclassified sequences</taxon>
        <taxon>metagenomes</taxon>
        <taxon>ecological metagenomes</taxon>
    </lineage>
</organism>
<feature type="non-terminal residue" evidence="1">
    <location>
        <position position="1"/>
    </location>
</feature>
<comment type="caution">
    <text evidence="1">The sequence shown here is derived from an EMBL/GenBank/DDBJ whole genome shotgun (WGS) entry which is preliminary data.</text>
</comment>
<accession>A0A0F9GRV9</accession>
<dbReference type="EMBL" id="LAZR01019212">
    <property type="protein sequence ID" value="KKL93351.1"/>
    <property type="molecule type" value="Genomic_DNA"/>
</dbReference>
<evidence type="ECO:0000313" key="1">
    <source>
        <dbReference type="EMBL" id="KKL93351.1"/>
    </source>
</evidence>